<dbReference type="InterPro" id="IPR003996">
    <property type="entry name" value="RTX_toxin-activating_protC_bac"/>
</dbReference>
<name>A0A1V8NT42_CITBR</name>
<dbReference type="GO" id="GO:0016746">
    <property type="term" value="F:acyltransferase activity"/>
    <property type="evidence" value="ECO:0007669"/>
    <property type="project" value="UniProtKB-UniRule"/>
</dbReference>
<dbReference type="GO" id="GO:0031640">
    <property type="term" value="P:killing of cells of another organism"/>
    <property type="evidence" value="ECO:0007669"/>
    <property type="project" value="UniProtKB-KW"/>
</dbReference>
<keyword evidence="2" id="KW-0963">Cytoplasm</keyword>
<reference evidence="3 4" key="1">
    <citation type="submission" date="2017-03" db="EMBL/GenBank/DDBJ databases">
        <authorList>
            <person name="Afonso C.L."/>
            <person name="Miller P.J."/>
            <person name="Scott M.A."/>
            <person name="Spackman E."/>
            <person name="Goraichik I."/>
            <person name="Dimitrov K.M."/>
            <person name="Suarez D.L."/>
            <person name="Swayne D.E."/>
        </authorList>
    </citation>
    <scope>NUCLEOTIDE SEQUENCE [LARGE SCALE GENOMIC DNA]</scope>
    <source>
        <strain evidence="3 4">ATCC 51113</strain>
    </source>
</reference>
<evidence type="ECO:0000313" key="3">
    <source>
        <dbReference type="EMBL" id="OQM39579.1"/>
    </source>
</evidence>
<dbReference type="EMBL" id="NAEW01000020">
    <property type="protein sequence ID" value="OQM39579.1"/>
    <property type="molecule type" value="Genomic_DNA"/>
</dbReference>
<dbReference type="EC" id="2.3.1.-" evidence="2"/>
<comment type="similarity">
    <text evidence="1 2">Belongs to the RTX toxin acyltransferase family.</text>
</comment>
<dbReference type="AlphaFoldDB" id="A0A1V8NT42"/>
<evidence type="ECO:0000313" key="4">
    <source>
        <dbReference type="Proteomes" id="UP000192573"/>
    </source>
</evidence>
<keyword evidence="2 3" id="KW-0012">Acyltransferase</keyword>
<gene>
    <name evidence="3" type="ORF">BZK42_24090</name>
</gene>
<dbReference type="RefSeq" id="WP_080860587.1">
    <property type="nucleotide sequence ID" value="NZ_NAEW01000020.1"/>
</dbReference>
<evidence type="ECO:0000256" key="2">
    <source>
        <dbReference type="RuleBase" id="RU368102"/>
    </source>
</evidence>
<proteinExistence type="inferred from homology"/>
<dbReference type="Pfam" id="PF02794">
    <property type="entry name" value="HlyC"/>
    <property type="match status" value="1"/>
</dbReference>
<comment type="subcellular location">
    <subcellularLocation>
        <location evidence="2">Cytoplasm</location>
    </subcellularLocation>
</comment>
<dbReference type="GO" id="GO:0009404">
    <property type="term" value="P:toxin metabolic process"/>
    <property type="evidence" value="ECO:0007669"/>
    <property type="project" value="UniProtKB-UniRule"/>
</dbReference>
<keyword evidence="2" id="KW-0204">Cytolysis</keyword>
<dbReference type="Proteomes" id="UP000192573">
    <property type="component" value="Unassembled WGS sequence"/>
</dbReference>
<accession>A0A1V8NT42</accession>
<dbReference type="GO" id="GO:0005737">
    <property type="term" value="C:cytoplasm"/>
    <property type="evidence" value="ECO:0007669"/>
    <property type="project" value="UniProtKB-SubCell"/>
</dbReference>
<sequence length="168" mass="19592">MQDHFQVLGKVSWLWASSPLHRNWPVSLLAINTLPAIELNQYVLLTKGDFPVAFCSWANLNLDNEIKYLNDVTSLIKDDWNSGNRKWFIDWIAPFGDNGALYKYMRKNYPNDLFRAIRVDLKTKVGKVSEFHGGKIDKQLANKIFKQYHHELITEVKKKSDFNFSLTD</sequence>
<keyword evidence="2 3" id="KW-0808">Transferase</keyword>
<protein>
    <recommendedName>
        <fullName evidence="2">RTX toxin-activating lysine-acyltransferase</fullName>
        <ecNumber evidence="2">2.3.1.-</ecNumber>
    </recommendedName>
</protein>
<dbReference type="PRINTS" id="PR01489">
    <property type="entry name" value="RTXTOXINC"/>
</dbReference>
<organism evidence="3 4">
    <name type="scientific">Citrobacter braakii</name>
    <dbReference type="NCBI Taxonomy" id="57706"/>
    <lineage>
        <taxon>Bacteria</taxon>
        <taxon>Pseudomonadati</taxon>
        <taxon>Pseudomonadota</taxon>
        <taxon>Gammaproteobacteria</taxon>
        <taxon>Enterobacterales</taxon>
        <taxon>Enterobacteriaceae</taxon>
        <taxon>Citrobacter</taxon>
        <taxon>Citrobacter freundii complex</taxon>
    </lineage>
</organism>
<comment type="caution">
    <text evidence="3">The sequence shown here is derived from an EMBL/GenBank/DDBJ whole genome shotgun (WGS) entry which is preliminary data.</text>
</comment>
<comment type="function">
    <text evidence="2">Involved in fatty acylation of protoxin at internal lysine residues, thereby converting it to the active toxin.</text>
</comment>
<evidence type="ECO:0000256" key="1">
    <source>
        <dbReference type="ARBA" id="ARBA00005686"/>
    </source>
</evidence>